<dbReference type="InterPro" id="IPR011250">
    <property type="entry name" value="OMP/PagP_B-barrel"/>
</dbReference>
<reference evidence="4 5" key="1">
    <citation type="submission" date="2021-02" db="EMBL/GenBank/DDBJ databases">
        <title>Draft Genome Sequences of 5 Vibrio neptunius Strains Isolated From of Bivalve Hatcheries.</title>
        <authorList>
            <person name="Galvis F."/>
            <person name="Barja J.L."/>
            <person name="Lemos M.L."/>
            <person name="Balado M."/>
        </authorList>
    </citation>
    <scope>NUCLEOTIDE SEQUENCE [LARGE SCALE GENOMIC DNA]</scope>
    <source>
        <strain evidence="4 5">PP-145.98</strain>
    </source>
</reference>
<evidence type="ECO:0000259" key="3">
    <source>
        <dbReference type="Pfam" id="PF13505"/>
    </source>
</evidence>
<dbReference type="Proteomes" id="UP000779070">
    <property type="component" value="Unassembled WGS sequence"/>
</dbReference>
<feature type="domain" description="Outer membrane protein beta-barrel" evidence="3">
    <location>
        <begin position="19"/>
        <end position="200"/>
    </location>
</feature>
<name>A0ABS3A3A0_9VIBR</name>
<accession>A0ABS3A3A0</accession>
<keyword evidence="1 2" id="KW-0732">Signal</keyword>
<evidence type="ECO:0000313" key="5">
    <source>
        <dbReference type="Proteomes" id="UP000779070"/>
    </source>
</evidence>
<dbReference type="Gene3D" id="2.40.160.20">
    <property type="match status" value="1"/>
</dbReference>
<dbReference type="Pfam" id="PF13505">
    <property type="entry name" value="OMP_b-brl"/>
    <property type="match status" value="1"/>
</dbReference>
<dbReference type="SUPFAM" id="SSF56925">
    <property type="entry name" value="OMPA-like"/>
    <property type="match status" value="1"/>
</dbReference>
<gene>
    <name evidence="4" type="ORF">JYA62_13555</name>
</gene>
<evidence type="ECO:0000313" key="4">
    <source>
        <dbReference type="EMBL" id="MBN3578689.1"/>
    </source>
</evidence>
<evidence type="ECO:0000256" key="1">
    <source>
        <dbReference type="ARBA" id="ARBA00022729"/>
    </source>
</evidence>
<dbReference type="EMBL" id="JAFHLB010000017">
    <property type="protein sequence ID" value="MBN3578689.1"/>
    <property type="molecule type" value="Genomic_DNA"/>
</dbReference>
<feature type="chain" id="PRO_5045756294" evidence="2">
    <location>
        <begin position="20"/>
        <end position="200"/>
    </location>
</feature>
<keyword evidence="5" id="KW-1185">Reference proteome</keyword>
<feature type="signal peptide" evidence="2">
    <location>
        <begin position="1"/>
        <end position="19"/>
    </location>
</feature>
<evidence type="ECO:0000256" key="2">
    <source>
        <dbReference type="SAM" id="SignalP"/>
    </source>
</evidence>
<comment type="caution">
    <text evidence="4">The sequence shown here is derived from an EMBL/GenBank/DDBJ whole genome shotgun (WGS) entry which is preliminary data.</text>
</comment>
<organism evidence="4 5">
    <name type="scientific">Vibrio neptunius</name>
    <dbReference type="NCBI Taxonomy" id="170651"/>
    <lineage>
        <taxon>Bacteria</taxon>
        <taxon>Pseudomonadati</taxon>
        <taxon>Pseudomonadota</taxon>
        <taxon>Gammaproteobacteria</taxon>
        <taxon>Vibrionales</taxon>
        <taxon>Vibrionaceae</taxon>
        <taxon>Vibrio</taxon>
    </lineage>
</organism>
<sequence length="200" mass="21315">MNKKLLAALVAAVSFQAVGAENVDAQQAERSYLNDGWYLGVDIIDTDVNATNWDGASSAGEVSSTSAALAIGYNFHIADSFVVGLEAEYAHYGSFDIALKGDTAVNNLEFSAFNLNVKPQYYFGHSGFYLGGIFGIGGVGGENKSNGSEASGSSVLYGVEAGYAFNNNWSINAGYRTTTAEYDNADFDMDTLFLGLDYKF</sequence>
<protein>
    <submittedName>
        <fullName evidence="4">Porin family protein</fullName>
    </submittedName>
</protein>
<proteinExistence type="predicted"/>
<dbReference type="InterPro" id="IPR027385">
    <property type="entry name" value="Beta-barrel_OMP"/>
</dbReference>
<dbReference type="RefSeq" id="WP_206370683.1">
    <property type="nucleotide sequence ID" value="NZ_CAWPTM010000072.1"/>
</dbReference>